<dbReference type="InterPro" id="IPR014347">
    <property type="entry name" value="Tautomerase/MIF_sf"/>
</dbReference>
<dbReference type="GeneID" id="85308636"/>
<dbReference type="Gene3D" id="3.30.429.10">
    <property type="entry name" value="Macrophage Migration Inhibitory Factor"/>
    <property type="match status" value="1"/>
</dbReference>
<evidence type="ECO:0000256" key="1">
    <source>
        <dbReference type="ARBA" id="ARBA00004613"/>
    </source>
</evidence>
<feature type="region of interest" description="Disordered" evidence="13">
    <location>
        <begin position="244"/>
        <end position="268"/>
    </location>
</feature>
<gene>
    <name evidence="14" type="ORF">QBC33DRAFT_489741</name>
</gene>
<dbReference type="EMBL" id="MU839005">
    <property type="protein sequence ID" value="KAK1768488.1"/>
    <property type="molecule type" value="Genomic_DNA"/>
</dbReference>
<evidence type="ECO:0000313" key="14">
    <source>
        <dbReference type="EMBL" id="KAK1768488.1"/>
    </source>
</evidence>
<dbReference type="EC" id="5.3.3.12" evidence="8"/>
<comment type="catalytic activity">
    <reaction evidence="6">
        <text>3-phenylpyruvate = enol-phenylpyruvate</text>
        <dbReference type="Rhea" id="RHEA:17097"/>
        <dbReference type="ChEBI" id="CHEBI:16815"/>
        <dbReference type="ChEBI" id="CHEBI:18005"/>
        <dbReference type="EC" id="5.3.2.1"/>
    </reaction>
</comment>
<comment type="similarity">
    <text evidence="2">Belongs to the MIF family.</text>
</comment>
<comment type="caution">
    <text evidence="14">The sequence shown here is derived from an EMBL/GenBank/DDBJ whole genome shotgun (WGS) entry which is preliminary data.</text>
</comment>
<accession>A0AAJ0C1M8</accession>
<dbReference type="EC" id="5.3.2.1" evidence="9"/>
<keyword evidence="5" id="KW-0413">Isomerase</keyword>
<keyword evidence="3" id="KW-0202">Cytokine</keyword>
<sequence>MKSALSPTAGRLSFAERKAQIPRPSTSYLVEGDHNLRDVDRAPPGDVVRKARKSQSRPTLAKQRSNYFEDAFSVKEFNPAKERVRSEAIVMAEVKTNVIISDEFTFITELSYQLSTRYQRPVSSIVVTLQHGACMLFGGTFDPAYVMSVYALPSQLQPTTNKRNAALIQKHMEEALGVVPSRGFLRFVPAMEEHTAWKGKTMAGEIDDLEKTLRDLPADDAMSIASRGSKARRRLSVRSFGTFKATPASNVPAPELTPPASADDAPSRMSLPAIPQSLESKLERSVKAAKRKKSFVATFFGRLGPKAELRPQLPIQDE</sequence>
<evidence type="ECO:0000256" key="13">
    <source>
        <dbReference type="SAM" id="MobiDB-lite"/>
    </source>
</evidence>
<keyword evidence="4" id="KW-0964">Secreted</keyword>
<dbReference type="GO" id="GO:0050178">
    <property type="term" value="F:phenylpyruvate tautomerase activity"/>
    <property type="evidence" value="ECO:0007669"/>
    <property type="project" value="UniProtKB-EC"/>
</dbReference>
<evidence type="ECO:0000313" key="15">
    <source>
        <dbReference type="Proteomes" id="UP001244011"/>
    </source>
</evidence>
<evidence type="ECO:0000256" key="10">
    <source>
        <dbReference type="ARBA" id="ARBA00041631"/>
    </source>
</evidence>
<evidence type="ECO:0000256" key="9">
    <source>
        <dbReference type="ARBA" id="ARBA00039086"/>
    </source>
</evidence>
<evidence type="ECO:0000256" key="12">
    <source>
        <dbReference type="ARBA" id="ARBA00042730"/>
    </source>
</evidence>
<evidence type="ECO:0000256" key="2">
    <source>
        <dbReference type="ARBA" id="ARBA00005851"/>
    </source>
</evidence>
<feature type="compositionally biased region" description="Basic and acidic residues" evidence="13">
    <location>
        <begin position="31"/>
        <end position="44"/>
    </location>
</feature>
<dbReference type="PANTHER" id="PTHR11954:SF6">
    <property type="entry name" value="MACROPHAGE MIGRATION INHIBITORY FACTOR"/>
    <property type="match status" value="1"/>
</dbReference>
<dbReference type="Pfam" id="PF01187">
    <property type="entry name" value="MIF"/>
    <property type="match status" value="1"/>
</dbReference>
<dbReference type="GO" id="GO:0005576">
    <property type="term" value="C:extracellular region"/>
    <property type="evidence" value="ECO:0007669"/>
    <property type="project" value="UniProtKB-SubCell"/>
</dbReference>
<dbReference type="GO" id="GO:0004167">
    <property type="term" value="F:dopachrome isomerase activity"/>
    <property type="evidence" value="ECO:0007669"/>
    <property type="project" value="UniProtKB-EC"/>
</dbReference>
<organism evidence="14 15">
    <name type="scientific">Phialemonium atrogriseum</name>
    <dbReference type="NCBI Taxonomy" id="1093897"/>
    <lineage>
        <taxon>Eukaryota</taxon>
        <taxon>Fungi</taxon>
        <taxon>Dikarya</taxon>
        <taxon>Ascomycota</taxon>
        <taxon>Pezizomycotina</taxon>
        <taxon>Sordariomycetes</taxon>
        <taxon>Sordariomycetidae</taxon>
        <taxon>Cephalothecales</taxon>
        <taxon>Cephalothecaceae</taxon>
        <taxon>Phialemonium</taxon>
    </lineage>
</organism>
<dbReference type="AlphaFoldDB" id="A0AAJ0C1M8"/>
<dbReference type="SUPFAM" id="SSF55331">
    <property type="entry name" value="Tautomerase/MIF"/>
    <property type="match status" value="1"/>
</dbReference>
<evidence type="ECO:0000256" key="11">
    <source>
        <dbReference type="ARBA" id="ARBA00041912"/>
    </source>
</evidence>
<evidence type="ECO:0000256" key="8">
    <source>
        <dbReference type="ARBA" id="ARBA00038932"/>
    </source>
</evidence>
<evidence type="ECO:0000256" key="5">
    <source>
        <dbReference type="ARBA" id="ARBA00023235"/>
    </source>
</evidence>
<proteinExistence type="inferred from homology"/>
<dbReference type="PANTHER" id="PTHR11954">
    <property type="entry name" value="D-DOPACHROME DECARBOXYLASE"/>
    <property type="match status" value="1"/>
</dbReference>
<dbReference type="InterPro" id="IPR001398">
    <property type="entry name" value="Macrophage_inhib_fac"/>
</dbReference>
<comment type="catalytic activity">
    <reaction evidence="7">
        <text>L-dopachrome = 5,6-dihydroxyindole-2-carboxylate</text>
        <dbReference type="Rhea" id="RHEA:13041"/>
        <dbReference type="ChEBI" id="CHEBI:16875"/>
        <dbReference type="ChEBI" id="CHEBI:57509"/>
        <dbReference type="EC" id="5.3.3.12"/>
    </reaction>
</comment>
<evidence type="ECO:0000256" key="6">
    <source>
        <dbReference type="ARBA" id="ARBA00036735"/>
    </source>
</evidence>
<evidence type="ECO:0000256" key="3">
    <source>
        <dbReference type="ARBA" id="ARBA00022514"/>
    </source>
</evidence>
<protein>
    <recommendedName>
        <fullName evidence="12">L-dopachrome isomerase</fullName>
        <ecNumber evidence="9">5.3.2.1</ecNumber>
        <ecNumber evidence="8">5.3.3.12</ecNumber>
    </recommendedName>
    <alternativeName>
        <fullName evidence="10">L-dopachrome tautomerase</fullName>
    </alternativeName>
    <alternativeName>
        <fullName evidence="11">Phenylpyruvate tautomerase</fullName>
    </alternativeName>
</protein>
<evidence type="ECO:0000256" key="7">
    <source>
        <dbReference type="ARBA" id="ARBA00036823"/>
    </source>
</evidence>
<evidence type="ECO:0000256" key="4">
    <source>
        <dbReference type="ARBA" id="ARBA00022525"/>
    </source>
</evidence>
<dbReference type="Proteomes" id="UP001244011">
    <property type="component" value="Unassembled WGS sequence"/>
</dbReference>
<reference evidence="14" key="1">
    <citation type="submission" date="2023-06" db="EMBL/GenBank/DDBJ databases">
        <title>Genome-scale phylogeny and comparative genomics of the fungal order Sordariales.</title>
        <authorList>
            <consortium name="Lawrence Berkeley National Laboratory"/>
            <person name="Hensen N."/>
            <person name="Bonometti L."/>
            <person name="Westerberg I."/>
            <person name="Brannstrom I.O."/>
            <person name="Guillou S."/>
            <person name="Cros-Aarteil S."/>
            <person name="Calhoun S."/>
            <person name="Haridas S."/>
            <person name="Kuo A."/>
            <person name="Mondo S."/>
            <person name="Pangilinan J."/>
            <person name="Riley R."/>
            <person name="Labutti K."/>
            <person name="Andreopoulos B."/>
            <person name="Lipzen A."/>
            <person name="Chen C."/>
            <person name="Yanf M."/>
            <person name="Daum C."/>
            <person name="Ng V."/>
            <person name="Clum A."/>
            <person name="Steindorff A."/>
            <person name="Ohm R."/>
            <person name="Martin F."/>
            <person name="Silar P."/>
            <person name="Natvig D."/>
            <person name="Lalanne C."/>
            <person name="Gautier V."/>
            <person name="Ament-Velasquez S.L."/>
            <person name="Kruys A."/>
            <person name="Hutchinson M.I."/>
            <person name="Powell A.J."/>
            <person name="Barry K."/>
            <person name="Miller A.N."/>
            <person name="Grigoriev I.V."/>
            <person name="Debuchy R."/>
            <person name="Gladieux P."/>
            <person name="Thoren M.H."/>
            <person name="Johannesson H."/>
        </authorList>
    </citation>
    <scope>NUCLEOTIDE SEQUENCE</scope>
    <source>
        <strain evidence="14">8032-3</strain>
    </source>
</reference>
<feature type="region of interest" description="Disordered" evidence="13">
    <location>
        <begin position="1"/>
        <end position="44"/>
    </location>
</feature>
<keyword evidence="15" id="KW-1185">Reference proteome</keyword>
<comment type="subcellular location">
    <subcellularLocation>
        <location evidence="1">Secreted</location>
    </subcellularLocation>
</comment>
<name>A0AAJ0C1M8_9PEZI</name>
<dbReference type="RefSeq" id="XP_060284701.1">
    <property type="nucleotide sequence ID" value="XM_060425449.1"/>
</dbReference>